<feature type="region of interest" description="Disordered" evidence="1">
    <location>
        <begin position="91"/>
        <end position="147"/>
    </location>
</feature>
<keyword evidence="2" id="KW-0472">Membrane</keyword>
<sequence>MSNRILGAVMILVIGLGMMVFGALFAFETVVKCDDKVMQPGDTCKKHKQPTRTYEERRNLDHTMGWVVLGVGSVVAIAGVGLGIRAAVNRPAAPVSMPPSGPVSYPPRGASPQYPTQYPPQYPPPPGGQPYYPPPRYPPPGPPWPQQ</sequence>
<evidence type="ECO:0000313" key="3">
    <source>
        <dbReference type="EMBL" id="MDP7737995.1"/>
    </source>
</evidence>
<dbReference type="RefSeq" id="WP_133437233.1">
    <property type="nucleotide sequence ID" value="NZ_JAUFSA010000001.1"/>
</dbReference>
<proteinExistence type="predicted"/>
<feature type="transmembrane region" description="Helical" evidence="2">
    <location>
        <begin position="64"/>
        <end position="88"/>
    </location>
</feature>
<evidence type="ECO:0000313" key="4">
    <source>
        <dbReference type="Proteomes" id="UP001229081"/>
    </source>
</evidence>
<evidence type="ECO:0000256" key="1">
    <source>
        <dbReference type="SAM" id="MobiDB-lite"/>
    </source>
</evidence>
<comment type="caution">
    <text evidence="3">The sequence shown here is derived from an EMBL/GenBank/DDBJ whole genome shotgun (WGS) entry which is preliminary data.</text>
</comment>
<accession>A0A4V3AWP8</accession>
<keyword evidence="2" id="KW-1133">Transmembrane helix</keyword>
<feature type="compositionally biased region" description="Pro residues" evidence="1">
    <location>
        <begin position="117"/>
        <end position="147"/>
    </location>
</feature>
<dbReference type="AlphaFoldDB" id="A0A4V3AWP8"/>
<reference evidence="3" key="1">
    <citation type="submission" date="2023-06" db="EMBL/GenBank/DDBJ databases">
        <title>Identification of two novel mycobacterium reveal diversities and complexities of Mycobacterium gordonae clade.</title>
        <authorList>
            <person name="Matsumoto Y."/>
            <person name="Nakamura S."/>
            <person name="Motooka D."/>
            <person name="Fukushima K."/>
        </authorList>
    </citation>
    <scope>NUCLEOTIDE SEQUENCE</scope>
    <source>
        <strain evidence="3">TY812</strain>
    </source>
</reference>
<protein>
    <submittedName>
        <fullName evidence="3">Uncharacterized protein</fullName>
    </submittedName>
</protein>
<name>A0A4V3AWP8_9MYCO</name>
<feature type="transmembrane region" description="Helical" evidence="2">
    <location>
        <begin position="5"/>
        <end position="27"/>
    </location>
</feature>
<feature type="compositionally biased region" description="Pro residues" evidence="1">
    <location>
        <begin position="96"/>
        <end position="105"/>
    </location>
</feature>
<gene>
    <name evidence="3" type="ORF">QXL92_24940</name>
</gene>
<organism evidence="3 4">
    <name type="scientific">Mycobacterium paragordonae</name>
    <dbReference type="NCBI Taxonomy" id="1389713"/>
    <lineage>
        <taxon>Bacteria</taxon>
        <taxon>Bacillati</taxon>
        <taxon>Actinomycetota</taxon>
        <taxon>Actinomycetes</taxon>
        <taxon>Mycobacteriales</taxon>
        <taxon>Mycobacteriaceae</taxon>
        <taxon>Mycobacterium</taxon>
    </lineage>
</organism>
<keyword evidence="2" id="KW-0812">Transmembrane</keyword>
<dbReference type="EMBL" id="JAUFSA010000001">
    <property type="protein sequence ID" value="MDP7737995.1"/>
    <property type="molecule type" value="Genomic_DNA"/>
</dbReference>
<evidence type="ECO:0000256" key="2">
    <source>
        <dbReference type="SAM" id="Phobius"/>
    </source>
</evidence>
<dbReference type="Proteomes" id="UP001229081">
    <property type="component" value="Unassembled WGS sequence"/>
</dbReference>